<dbReference type="InParanoid" id="A0A2P6MP22"/>
<dbReference type="Gene3D" id="2.30.29.30">
    <property type="entry name" value="Pleckstrin-homology domain (PH domain)/Phosphotyrosine-binding domain (PTB)"/>
    <property type="match status" value="1"/>
</dbReference>
<feature type="region of interest" description="Disordered" evidence="1">
    <location>
        <begin position="1"/>
        <end position="24"/>
    </location>
</feature>
<evidence type="ECO:0000313" key="2">
    <source>
        <dbReference type="EMBL" id="PRP73469.1"/>
    </source>
</evidence>
<accession>A0A2P6MP22</accession>
<sequence length="289" mass="31749">MSDVSDKLSASDFPISPTRDPSLPSFAALPLSLSQFDSDGNINCPPIGAVFPTPPLNNRSSMKASYTSFRLNPEHMASPLFMRRKKEAPLPPPKWAKPDMVESDAVPPLPPKPVKPVELQVKQSAAPSSALRPVCMDQPKTKKSENIHCASLTQEGIVSQVRSALAEMVGENTQESQSRWNVCGITEPLLSEFSCKCVVMAGTSQQGIRGYLMVSDNYLCFVSTFVGDSRVVHRAVIPFFCVSLIKMGQTGTKLHKNDSIDLATTDGVMHTFYGFKRQFTRAINVLRER</sequence>
<keyword evidence="3" id="KW-1185">Reference proteome</keyword>
<dbReference type="InterPro" id="IPR011993">
    <property type="entry name" value="PH-like_dom_sf"/>
</dbReference>
<dbReference type="EMBL" id="MDYQ01000599">
    <property type="protein sequence ID" value="PRP73469.1"/>
    <property type="molecule type" value="Genomic_DNA"/>
</dbReference>
<organism evidence="2 3">
    <name type="scientific">Planoprotostelium fungivorum</name>
    <dbReference type="NCBI Taxonomy" id="1890364"/>
    <lineage>
        <taxon>Eukaryota</taxon>
        <taxon>Amoebozoa</taxon>
        <taxon>Evosea</taxon>
        <taxon>Variosea</taxon>
        <taxon>Cavosteliida</taxon>
        <taxon>Cavosteliaceae</taxon>
        <taxon>Planoprotostelium</taxon>
    </lineage>
</organism>
<evidence type="ECO:0000256" key="1">
    <source>
        <dbReference type="SAM" id="MobiDB-lite"/>
    </source>
</evidence>
<proteinExistence type="predicted"/>
<name>A0A2P6MP22_9EUKA</name>
<gene>
    <name evidence="2" type="ORF">PROFUN_02478</name>
</gene>
<reference evidence="2 3" key="1">
    <citation type="journal article" date="2018" name="Genome Biol. Evol.">
        <title>Multiple Roots of Fruiting Body Formation in Amoebozoa.</title>
        <authorList>
            <person name="Hillmann F."/>
            <person name="Forbes G."/>
            <person name="Novohradska S."/>
            <person name="Ferling I."/>
            <person name="Riege K."/>
            <person name="Groth M."/>
            <person name="Westermann M."/>
            <person name="Marz M."/>
            <person name="Spaller T."/>
            <person name="Winckler T."/>
            <person name="Schaap P."/>
            <person name="Glockner G."/>
        </authorList>
    </citation>
    <scope>NUCLEOTIDE SEQUENCE [LARGE SCALE GENOMIC DNA]</scope>
    <source>
        <strain evidence="2 3">Jena</strain>
    </source>
</reference>
<comment type="caution">
    <text evidence="2">The sequence shown here is derived from an EMBL/GenBank/DDBJ whole genome shotgun (WGS) entry which is preliminary data.</text>
</comment>
<dbReference type="AlphaFoldDB" id="A0A2P6MP22"/>
<dbReference type="Proteomes" id="UP000241769">
    <property type="component" value="Unassembled WGS sequence"/>
</dbReference>
<evidence type="ECO:0000313" key="3">
    <source>
        <dbReference type="Proteomes" id="UP000241769"/>
    </source>
</evidence>
<evidence type="ECO:0008006" key="4">
    <source>
        <dbReference type="Google" id="ProtNLM"/>
    </source>
</evidence>
<protein>
    <recommendedName>
        <fullName evidence="4">GRAM domain-containing protein</fullName>
    </recommendedName>
</protein>